<reference evidence="3" key="1">
    <citation type="submission" date="2018-06" db="EMBL/GenBank/DDBJ databases">
        <authorList>
            <person name="Zhirakovskaya E."/>
        </authorList>
    </citation>
    <scope>NUCLEOTIDE SEQUENCE</scope>
</reference>
<dbReference type="AlphaFoldDB" id="A0A3B0Z1K9"/>
<proteinExistence type="predicted"/>
<accession>A0A3B0Z1K9</accession>
<feature type="transmembrane region" description="Helical" evidence="1">
    <location>
        <begin position="20"/>
        <end position="42"/>
    </location>
</feature>
<sequence>MPISVFKRSHRPGKMNSVSVVIASLFAVLSAIFIILLVVAIARNLKDGKRYRQGMAGQLSRLRLARMLGVHRIDQNTYLHTQPVLSIRDQMKHCTECTHTEQCDKLLDEGVGDQSEFCQNDEALRKVRETPGPAS</sequence>
<dbReference type="InterPro" id="IPR045601">
    <property type="entry name" value="DUF6455"/>
</dbReference>
<keyword evidence="1" id="KW-1133">Transmembrane helix</keyword>
<name>A0A3B0Z1K9_9ZZZZ</name>
<evidence type="ECO:0000256" key="1">
    <source>
        <dbReference type="SAM" id="Phobius"/>
    </source>
</evidence>
<keyword evidence="1" id="KW-0812">Transmembrane</keyword>
<evidence type="ECO:0000313" key="3">
    <source>
        <dbReference type="EMBL" id="VAW80329.1"/>
    </source>
</evidence>
<feature type="domain" description="DUF6455" evidence="2">
    <location>
        <begin position="83"/>
        <end position="129"/>
    </location>
</feature>
<dbReference type="EMBL" id="UOFM01000353">
    <property type="protein sequence ID" value="VAW80329.1"/>
    <property type="molecule type" value="Genomic_DNA"/>
</dbReference>
<protein>
    <recommendedName>
        <fullName evidence="2">DUF6455 domain-containing protein</fullName>
    </recommendedName>
</protein>
<organism evidence="3">
    <name type="scientific">hydrothermal vent metagenome</name>
    <dbReference type="NCBI Taxonomy" id="652676"/>
    <lineage>
        <taxon>unclassified sequences</taxon>
        <taxon>metagenomes</taxon>
        <taxon>ecological metagenomes</taxon>
    </lineage>
</organism>
<gene>
    <name evidence="3" type="ORF">MNBD_GAMMA14-1238</name>
</gene>
<evidence type="ECO:0000259" key="2">
    <source>
        <dbReference type="Pfam" id="PF20056"/>
    </source>
</evidence>
<dbReference type="Pfam" id="PF20056">
    <property type="entry name" value="DUF6455"/>
    <property type="match status" value="1"/>
</dbReference>
<keyword evidence="1" id="KW-0472">Membrane</keyword>